<sequence>MNNIEFYHNFCESVLQNYKGPEILNSYSSLFISLIPIFMGLPQLINFKNVGYMLILNGFFSFYYHYSLSWLGKHLDEVTMILANYYGISGLIKFYDNNYQNKINRLNTIFLPCFISFNTIPQLDFLFPTIFGIYVSYTVYLIYDISKIYYNSKTIISYLMYSLFGAVCWSISELYCTEETKYGHVLWHMLFPYGFYKILLIYDDIINSSPFQS</sequence>
<keyword evidence="4 6" id="KW-1133">Transmembrane helix</keyword>
<dbReference type="EMBL" id="MN738770">
    <property type="protein sequence ID" value="QHS83888.1"/>
    <property type="molecule type" value="Genomic_DNA"/>
</dbReference>
<feature type="transmembrane region" description="Helical" evidence="6">
    <location>
        <begin position="23"/>
        <end position="42"/>
    </location>
</feature>
<evidence type="ECO:0000256" key="2">
    <source>
        <dbReference type="ARBA" id="ARBA00022692"/>
    </source>
</evidence>
<feature type="transmembrane region" description="Helical" evidence="6">
    <location>
        <begin position="155"/>
        <end position="172"/>
    </location>
</feature>
<keyword evidence="3" id="KW-0378">Hydrolase</keyword>
<reference evidence="7" key="1">
    <citation type="journal article" date="2020" name="Nature">
        <title>Giant virus diversity and host interactions through global metagenomics.</title>
        <authorList>
            <person name="Schulz F."/>
            <person name="Roux S."/>
            <person name="Paez-Espino D."/>
            <person name="Jungbluth S."/>
            <person name="Walsh D.A."/>
            <person name="Denef V.J."/>
            <person name="McMahon K.D."/>
            <person name="Konstantinidis K.T."/>
            <person name="Eloe-Fadrosh E.A."/>
            <person name="Kyrpides N.C."/>
            <person name="Woyke T."/>
        </authorList>
    </citation>
    <scope>NUCLEOTIDE SEQUENCE</scope>
    <source>
        <strain evidence="7">GVMAG-S-ERX555965-48</strain>
    </source>
</reference>
<proteinExistence type="predicted"/>
<feature type="transmembrane region" description="Helical" evidence="6">
    <location>
        <begin position="184"/>
        <end position="202"/>
    </location>
</feature>
<accession>A0A6C0AVV8</accession>
<dbReference type="GO" id="GO:0016020">
    <property type="term" value="C:membrane"/>
    <property type="evidence" value="ECO:0007669"/>
    <property type="project" value="UniProtKB-SubCell"/>
</dbReference>
<dbReference type="Pfam" id="PF05875">
    <property type="entry name" value="Ceramidase"/>
    <property type="match status" value="1"/>
</dbReference>
<keyword evidence="2 6" id="KW-0812">Transmembrane</keyword>
<evidence type="ECO:0000256" key="1">
    <source>
        <dbReference type="ARBA" id="ARBA00004141"/>
    </source>
</evidence>
<dbReference type="GO" id="GO:0006672">
    <property type="term" value="P:ceramide metabolic process"/>
    <property type="evidence" value="ECO:0007669"/>
    <property type="project" value="InterPro"/>
</dbReference>
<comment type="subcellular location">
    <subcellularLocation>
        <location evidence="1">Membrane</location>
        <topology evidence="1">Multi-pass membrane protein</topology>
    </subcellularLocation>
</comment>
<evidence type="ECO:0000256" key="6">
    <source>
        <dbReference type="SAM" id="Phobius"/>
    </source>
</evidence>
<evidence type="ECO:0008006" key="8">
    <source>
        <dbReference type="Google" id="ProtNLM"/>
    </source>
</evidence>
<dbReference type="GO" id="GO:0016811">
    <property type="term" value="F:hydrolase activity, acting on carbon-nitrogen (but not peptide) bonds, in linear amides"/>
    <property type="evidence" value="ECO:0007669"/>
    <property type="project" value="InterPro"/>
</dbReference>
<keyword evidence="5 6" id="KW-0472">Membrane</keyword>
<feature type="transmembrane region" description="Helical" evidence="6">
    <location>
        <begin position="125"/>
        <end position="143"/>
    </location>
</feature>
<dbReference type="InterPro" id="IPR008901">
    <property type="entry name" value="ACER"/>
</dbReference>
<protein>
    <recommendedName>
        <fullName evidence="8">Haemolysin-III related</fullName>
    </recommendedName>
</protein>
<evidence type="ECO:0000256" key="5">
    <source>
        <dbReference type="ARBA" id="ARBA00023136"/>
    </source>
</evidence>
<feature type="transmembrane region" description="Helical" evidence="6">
    <location>
        <begin position="49"/>
        <end position="66"/>
    </location>
</feature>
<evidence type="ECO:0000256" key="4">
    <source>
        <dbReference type="ARBA" id="ARBA00022989"/>
    </source>
</evidence>
<name>A0A6C0AVV8_9ZZZZ</name>
<dbReference type="AlphaFoldDB" id="A0A6C0AVV8"/>
<organism evidence="7">
    <name type="scientific">viral metagenome</name>
    <dbReference type="NCBI Taxonomy" id="1070528"/>
    <lineage>
        <taxon>unclassified sequences</taxon>
        <taxon>metagenomes</taxon>
        <taxon>organismal metagenomes</taxon>
    </lineage>
</organism>
<evidence type="ECO:0000313" key="7">
    <source>
        <dbReference type="EMBL" id="QHS83888.1"/>
    </source>
</evidence>
<evidence type="ECO:0000256" key="3">
    <source>
        <dbReference type="ARBA" id="ARBA00022801"/>
    </source>
</evidence>